<dbReference type="PROSITE" id="PS50931">
    <property type="entry name" value="HTH_LYSR"/>
    <property type="match status" value="1"/>
</dbReference>
<dbReference type="Pfam" id="PF03466">
    <property type="entry name" value="LysR_substrate"/>
    <property type="match status" value="1"/>
</dbReference>
<dbReference type="GO" id="GO:0003700">
    <property type="term" value="F:DNA-binding transcription factor activity"/>
    <property type="evidence" value="ECO:0007669"/>
    <property type="project" value="InterPro"/>
</dbReference>
<comment type="caution">
    <text evidence="6">The sequence shown here is derived from an EMBL/GenBank/DDBJ whole genome shotgun (WGS) entry which is preliminary data.</text>
</comment>
<dbReference type="RefSeq" id="WP_308452036.1">
    <property type="nucleotide sequence ID" value="NZ_JAJEPU010000057.1"/>
</dbReference>
<dbReference type="Pfam" id="PF00126">
    <property type="entry name" value="HTH_1"/>
    <property type="match status" value="1"/>
</dbReference>
<dbReference type="FunFam" id="1.10.10.10:FF:000001">
    <property type="entry name" value="LysR family transcriptional regulator"/>
    <property type="match status" value="1"/>
</dbReference>
<gene>
    <name evidence="6" type="ORF">LKD32_13335</name>
</gene>
<comment type="similarity">
    <text evidence="1">Belongs to the LysR transcriptional regulatory family.</text>
</comment>
<evidence type="ECO:0000259" key="5">
    <source>
        <dbReference type="PROSITE" id="PS50931"/>
    </source>
</evidence>
<evidence type="ECO:0000313" key="6">
    <source>
        <dbReference type="EMBL" id="MCC2165838.1"/>
    </source>
</evidence>
<name>A0AAE3AQE1_9FIRM</name>
<dbReference type="InterPro" id="IPR036388">
    <property type="entry name" value="WH-like_DNA-bd_sf"/>
</dbReference>
<feature type="domain" description="HTH lysR-type" evidence="5">
    <location>
        <begin position="1"/>
        <end position="58"/>
    </location>
</feature>
<dbReference type="SUPFAM" id="SSF46785">
    <property type="entry name" value="Winged helix' DNA-binding domain"/>
    <property type="match status" value="1"/>
</dbReference>
<keyword evidence="7" id="KW-1185">Reference proteome</keyword>
<dbReference type="InterPro" id="IPR036390">
    <property type="entry name" value="WH_DNA-bd_sf"/>
</dbReference>
<evidence type="ECO:0000256" key="1">
    <source>
        <dbReference type="ARBA" id="ARBA00009437"/>
    </source>
</evidence>
<dbReference type="GO" id="GO:0003677">
    <property type="term" value="F:DNA binding"/>
    <property type="evidence" value="ECO:0007669"/>
    <property type="project" value="UniProtKB-KW"/>
</dbReference>
<dbReference type="PANTHER" id="PTHR30419">
    <property type="entry name" value="HTH-TYPE TRANSCRIPTIONAL REGULATOR YBHD"/>
    <property type="match status" value="1"/>
</dbReference>
<sequence>MDTKQIEYILKIAEENNITRAAEKLFISQSALNQQLLKLEQELGTPLFHRSRTNWGLTEAGKIYVEGAKAMLSIKKETYNRIYDVSNIQKGKLMIGLTPGRGLRMFTSIYPELHKNCPHLQVVPIEMRVYLQQQAVARGEIDLGFITLPLSERTSDNHILLGTEEMSVIIPSGHPLAVRASAPGKPLTILDLKELQYEPFVLMDKNSTLRAICDQIFAKAGFTPNVLFETNNTASIVPMVESTLCCGIIPHYYVRNPSSLLACFALADHPTWDMTILHKKGSYLSSGAKEFVRLAKNYWANEEAW</sequence>
<evidence type="ECO:0000256" key="3">
    <source>
        <dbReference type="ARBA" id="ARBA00023125"/>
    </source>
</evidence>
<organism evidence="6 7">
    <name type="scientific">Brotaphodocola catenula</name>
    <dbReference type="NCBI Taxonomy" id="2885361"/>
    <lineage>
        <taxon>Bacteria</taxon>
        <taxon>Bacillati</taxon>
        <taxon>Bacillota</taxon>
        <taxon>Clostridia</taxon>
        <taxon>Lachnospirales</taxon>
        <taxon>Lachnospiraceae</taxon>
        <taxon>Brotaphodocola</taxon>
    </lineage>
</organism>
<reference evidence="6" key="1">
    <citation type="submission" date="2021-10" db="EMBL/GenBank/DDBJ databases">
        <title>Anaerobic single-cell dispensing facilitates the cultivation of human gut bacteria.</title>
        <authorList>
            <person name="Afrizal A."/>
        </authorList>
    </citation>
    <scope>NUCLEOTIDE SEQUENCE</scope>
    <source>
        <strain evidence="6">CLA-AA-H274</strain>
    </source>
</reference>
<dbReference type="InterPro" id="IPR005119">
    <property type="entry name" value="LysR_subst-bd"/>
</dbReference>
<dbReference type="Gene3D" id="1.10.10.10">
    <property type="entry name" value="Winged helix-like DNA-binding domain superfamily/Winged helix DNA-binding domain"/>
    <property type="match status" value="1"/>
</dbReference>
<dbReference type="PRINTS" id="PR00039">
    <property type="entry name" value="HTHLYSR"/>
</dbReference>
<dbReference type="InterPro" id="IPR000847">
    <property type="entry name" value="LysR_HTH_N"/>
</dbReference>
<dbReference type="SUPFAM" id="SSF53850">
    <property type="entry name" value="Periplasmic binding protein-like II"/>
    <property type="match status" value="1"/>
</dbReference>
<evidence type="ECO:0000313" key="7">
    <source>
        <dbReference type="Proteomes" id="UP001198962"/>
    </source>
</evidence>
<dbReference type="GO" id="GO:0005829">
    <property type="term" value="C:cytosol"/>
    <property type="evidence" value="ECO:0007669"/>
    <property type="project" value="TreeGrafter"/>
</dbReference>
<dbReference type="PANTHER" id="PTHR30419:SF8">
    <property type="entry name" value="NITROGEN ASSIMILATION TRANSCRIPTIONAL ACTIVATOR-RELATED"/>
    <property type="match status" value="1"/>
</dbReference>
<evidence type="ECO:0000256" key="4">
    <source>
        <dbReference type="ARBA" id="ARBA00023163"/>
    </source>
</evidence>
<dbReference type="Gene3D" id="3.40.190.290">
    <property type="match status" value="1"/>
</dbReference>
<protein>
    <submittedName>
        <fullName evidence="6">LysR family transcriptional regulator</fullName>
    </submittedName>
</protein>
<dbReference type="Proteomes" id="UP001198962">
    <property type="component" value="Unassembled WGS sequence"/>
</dbReference>
<dbReference type="CDD" id="cd05466">
    <property type="entry name" value="PBP2_LTTR_substrate"/>
    <property type="match status" value="1"/>
</dbReference>
<keyword evidence="3" id="KW-0238">DNA-binding</keyword>
<dbReference type="EMBL" id="JAJEPU010000057">
    <property type="protein sequence ID" value="MCC2165838.1"/>
    <property type="molecule type" value="Genomic_DNA"/>
</dbReference>
<keyword evidence="2" id="KW-0805">Transcription regulation</keyword>
<keyword evidence="4" id="KW-0804">Transcription</keyword>
<proteinExistence type="inferred from homology"/>
<accession>A0AAE3AQE1</accession>
<dbReference type="InterPro" id="IPR050950">
    <property type="entry name" value="HTH-type_LysR_regulators"/>
</dbReference>
<evidence type="ECO:0000256" key="2">
    <source>
        <dbReference type="ARBA" id="ARBA00023015"/>
    </source>
</evidence>
<dbReference type="AlphaFoldDB" id="A0AAE3AQE1"/>